<dbReference type="GO" id="GO:0016279">
    <property type="term" value="F:protein-lysine N-methyltransferase activity"/>
    <property type="evidence" value="ECO:0007669"/>
    <property type="project" value="RHEA"/>
</dbReference>
<comment type="catalytic activity">
    <reaction evidence="6">
        <text>L-lysyl-[protein] + 3 S-adenosyl-L-methionine = N(6),N(6),N(6)-trimethyl-L-lysyl-[protein] + 3 S-adenosyl-L-homocysteine + 3 H(+)</text>
        <dbReference type="Rhea" id="RHEA:54192"/>
        <dbReference type="Rhea" id="RHEA-COMP:9752"/>
        <dbReference type="Rhea" id="RHEA-COMP:13826"/>
        <dbReference type="ChEBI" id="CHEBI:15378"/>
        <dbReference type="ChEBI" id="CHEBI:29969"/>
        <dbReference type="ChEBI" id="CHEBI:57856"/>
        <dbReference type="ChEBI" id="CHEBI:59789"/>
        <dbReference type="ChEBI" id="CHEBI:61961"/>
    </reaction>
</comment>
<dbReference type="GeneID" id="97999581"/>
<dbReference type="Proteomes" id="UP000261212">
    <property type="component" value="Unassembled WGS sequence"/>
</dbReference>
<dbReference type="AlphaFoldDB" id="A0A3E3DYU2"/>
<evidence type="ECO:0000256" key="5">
    <source>
        <dbReference type="ARBA" id="ARBA00022691"/>
    </source>
</evidence>
<dbReference type="SUPFAM" id="SSF53335">
    <property type="entry name" value="S-adenosyl-L-methionine-dependent methyltransferases"/>
    <property type="match status" value="1"/>
</dbReference>
<feature type="binding site" evidence="6">
    <location>
        <position position="186"/>
    </location>
    <ligand>
        <name>S-adenosyl-L-methionine</name>
        <dbReference type="ChEBI" id="CHEBI:59789"/>
    </ligand>
</feature>
<comment type="caution">
    <text evidence="7">The sequence shown here is derived from an EMBL/GenBank/DDBJ whole genome shotgun (WGS) entry which is preliminary data.</text>
</comment>
<dbReference type="PIRSF" id="PIRSF000401">
    <property type="entry name" value="RPL11_MTase"/>
    <property type="match status" value="1"/>
</dbReference>
<feature type="binding site" evidence="6">
    <location>
        <position position="165"/>
    </location>
    <ligand>
        <name>S-adenosyl-L-methionine</name>
        <dbReference type="ChEBI" id="CHEBI:59789"/>
    </ligand>
</feature>
<evidence type="ECO:0000256" key="2">
    <source>
        <dbReference type="ARBA" id="ARBA00022490"/>
    </source>
</evidence>
<dbReference type="EC" id="2.1.1.-" evidence="6"/>
<keyword evidence="4 6" id="KW-0808">Transferase</keyword>
<dbReference type="NCBIfam" id="TIGR00406">
    <property type="entry name" value="prmA"/>
    <property type="match status" value="1"/>
</dbReference>
<evidence type="ECO:0000256" key="4">
    <source>
        <dbReference type="ARBA" id="ARBA00022679"/>
    </source>
</evidence>
<sequence length="315" mass="35433">MNYNEISIYTKSEGIDILTNALTEIGIDSFLIEDKADFENFLTDNRETWDLVDEDLMKKKDTPTNVKVYILEDENQNEVITKLKDKLNILKAADSEDILGSLDLGFNDIKEEDWANNWKKYFKPSKVGEKLVVKPTWEDYDNNEDRIILEIDPGASFGTGTHETTRLCLMGLEKYIKGGEDVIDVGCGSGILSIAAVKLGSSHVTGVDIDPMCIETSSYLSKINHVEDKFDVFIGDLAEKVDIKADIIVANIFAHIIKRLTPDTNRILKKGGIFISSGIIEETVDTVVESYKENNFEILEVNNMGEWYSVVGKRL</sequence>
<evidence type="ECO:0000313" key="7">
    <source>
        <dbReference type="EMBL" id="RGD74256.1"/>
    </source>
</evidence>
<dbReference type="GO" id="GO:0032259">
    <property type="term" value="P:methylation"/>
    <property type="evidence" value="ECO:0007669"/>
    <property type="project" value="UniProtKB-KW"/>
</dbReference>
<dbReference type="Pfam" id="PF06325">
    <property type="entry name" value="PrmA"/>
    <property type="match status" value="1"/>
</dbReference>
<reference evidence="7 8" key="1">
    <citation type="submission" date="2018-08" db="EMBL/GenBank/DDBJ databases">
        <title>A genome reference for cultivated species of the human gut microbiota.</title>
        <authorList>
            <person name="Zou Y."/>
            <person name="Xue W."/>
            <person name="Luo G."/>
        </authorList>
    </citation>
    <scope>NUCLEOTIDE SEQUENCE [LARGE SCALE GENOMIC DNA]</scope>
    <source>
        <strain evidence="7 8">AM25-6</strain>
    </source>
</reference>
<dbReference type="GO" id="GO:0005737">
    <property type="term" value="C:cytoplasm"/>
    <property type="evidence" value="ECO:0007669"/>
    <property type="project" value="UniProtKB-SubCell"/>
</dbReference>
<dbReference type="GO" id="GO:0005840">
    <property type="term" value="C:ribosome"/>
    <property type="evidence" value="ECO:0007669"/>
    <property type="project" value="UniProtKB-KW"/>
</dbReference>
<comment type="similarity">
    <text evidence="1 6">Belongs to the methyltransferase superfamily. PrmA family.</text>
</comment>
<comment type="subcellular location">
    <subcellularLocation>
        <location evidence="6">Cytoplasm</location>
    </subcellularLocation>
</comment>
<keyword evidence="2 6" id="KW-0963">Cytoplasm</keyword>
<keyword evidence="7" id="KW-0687">Ribonucleoprotein</keyword>
<proteinExistence type="inferred from homology"/>
<dbReference type="InterPro" id="IPR029063">
    <property type="entry name" value="SAM-dependent_MTases_sf"/>
</dbReference>
<gene>
    <name evidence="6" type="primary">prmA</name>
    <name evidence="7" type="ORF">DW687_05675</name>
</gene>
<keyword evidence="5 6" id="KW-0949">S-adenosyl-L-methionine</keyword>
<accession>A0A3E3DYU2</accession>
<feature type="binding site" evidence="6">
    <location>
        <position position="251"/>
    </location>
    <ligand>
        <name>S-adenosyl-L-methionine</name>
        <dbReference type="ChEBI" id="CHEBI:59789"/>
    </ligand>
</feature>
<dbReference type="PANTHER" id="PTHR43648:SF1">
    <property type="entry name" value="ELECTRON TRANSFER FLAVOPROTEIN BETA SUBUNIT LYSINE METHYLTRANSFERASE"/>
    <property type="match status" value="1"/>
</dbReference>
<protein>
    <recommendedName>
        <fullName evidence="6">Ribosomal protein L11 methyltransferase</fullName>
        <shortName evidence="6">L11 Mtase</shortName>
        <ecNumber evidence="6">2.1.1.-</ecNumber>
    </recommendedName>
</protein>
<dbReference type="Gene3D" id="3.40.50.150">
    <property type="entry name" value="Vaccinia Virus protein VP39"/>
    <property type="match status" value="1"/>
</dbReference>
<evidence type="ECO:0000256" key="1">
    <source>
        <dbReference type="ARBA" id="ARBA00009741"/>
    </source>
</evidence>
<dbReference type="CDD" id="cd02440">
    <property type="entry name" value="AdoMet_MTases"/>
    <property type="match status" value="1"/>
</dbReference>
<keyword evidence="7" id="KW-0689">Ribosomal protein</keyword>
<dbReference type="InterPro" id="IPR050078">
    <property type="entry name" value="Ribosomal_L11_MeTrfase_PrmA"/>
</dbReference>
<evidence type="ECO:0000256" key="3">
    <source>
        <dbReference type="ARBA" id="ARBA00022603"/>
    </source>
</evidence>
<evidence type="ECO:0000256" key="6">
    <source>
        <dbReference type="HAMAP-Rule" id="MF_00735"/>
    </source>
</evidence>
<dbReference type="EMBL" id="QUSM01000003">
    <property type="protein sequence ID" value="RGD74256.1"/>
    <property type="molecule type" value="Genomic_DNA"/>
</dbReference>
<dbReference type="RefSeq" id="WP_007049116.1">
    <property type="nucleotide sequence ID" value="NZ_CABKNJ010000005.1"/>
</dbReference>
<organism evidence="7 8">
    <name type="scientific">Anaerofustis stercorihominis</name>
    <dbReference type="NCBI Taxonomy" id="214853"/>
    <lineage>
        <taxon>Bacteria</taxon>
        <taxon>Bacillati</taxon>
        <taxon>Bacillota</taxon>
        <taxon>Clostridia</taxon>
        <taxon>Eubacteriales</taxon>
        <taxon>Eubacteriaceae</taxon>
        <taxon>Anaerofustis</taxon>
    </lineage>
</organism>
<dbReference type="PANTHER" id="PTHR43648">
    <property type="entry name" value="ELECTRON TRANSFER FLAVOPROTEIN BETA SUBUNIT LYSINE METHYLTRANSFERASE"/>
    <property type="match status" value="1"/>
</dbReference>
<dbReference type="HAMAP" id="MF_00735">
    <property type="entry name" value="Methyltr_PrmA"/>
    <property type="match status" value="1"/>
</dbReference>
<evidence type="ECO:0000313" key="8">
    <source>
        <dbReference type="Proteomes" id="UP000261212"/>
    </source>
</evidence>
<keyword evidence="3 6" id="KW-0489">Methyltransferase</keyword>
<dbReference type="InterPro" id="IPR004498">
    <property type="entry name" value="Ribosomal_PrmA_MeTrfase"/>
</dbReference>
<name>A0A3E3DYU2_9FIRM</name>
<comment type="function">
    <text evidence="6">Methylates ribosomal protein L11.</text>
</comment>
<feature type="binding site" evidence="6">
    <location>
        <position position="208"/>
    </location>
    <ligand>
        <name>S-adenosyl-L-methionine</name>
        <dbReference type="ChEBI" id="CHEBI:59789"/>
    </ligand>
</feature>